<dbReference type="HAMAP" id="MF_00235">
    <property type="entry name" value="Adenylate_kinase_Adk"/>
    <property type="match status" value="1"/>
</dbReference>
<evidence type="ECO:0000256" key="3">
    <source>
        <dbReference type="ARBA" id="ARBA00022777"/>
    </source>
</evidence>
<keyword evidence="3 4" id="KW-0418">Kinase</keyword>
<dbReference type="InterPro" id="IPR027417">
    <property type="entry name" value="P-loop_NTPase"/>
</dbReference>
<sequence length="440" mass="49954">MDETDRPLRIPPQTFIYADKHNIFQLLQSLLSCLLIDQPDDPIDYLIRVLQRNPSGVSKVVLLGPPAVGKRTLARKLSADLQAAHVTCENLLESQPEQNIQELPVELLVKRIQQRLNDCNITQGWLLEGFPQTRLQALCLQEAGIIPEHVVVLEAPDDVLLQRSRGKMVDPLTGEVYHQTFLWPDDHTVAQRLRHEGLSDKQHVAELQRYRCEGQGLMSIYQHVLRVINGDQPHSDVYQQALAFIQTRRYTRTPRILLLGPPGSGKSHQAKLLSEKHKLVDVCCSQLLRSVAAEGATLGEQIQPYLDCCSAVPDLLVLQVLENRLSQLDCSSRGWIIHGFPRNLDQARLLHKSQYQPNRVYFLDLNDDVCLNRISLRATDPISGQRFHAVTRPALSPEVQNRLRTRPKDTTPVMIRKLKLYRLDCVGLQSLYPEAVHIDA</sequence>
<dbReference type="AlphaFoldDB" id="A0A4Z2BE94"/>
<keyword evidence="6" id="KW-1185">Reference proteome</keyword>
<evidence type="ECO:0000313" key="5">
    <source>
        <dbReference type="EMBL" id="TNM89836.1"/>
    </source>
</evidence>
<gene>
    <name evidence="5" type="ORF">fugu_004070</name>
</gene>
<dbReference type="GO" id="GO:0005524">
    <property type="term" value="F:ATP binding"/>
    <property type="evidence" value="ECO:0007669"/>
    <property type="project" value="InterPro"/>
</dbReference>
<dbReference type="Pfam" id="PF00406">
    <property type="entry name" value="ADK"/>
    <property type="match status" value="2"/>
</dbReference>
<reference evidence="5 6" key="1">
    <citation type="submission" date="2019-04" db="EMBL/GenBank/DDBJ databases">
        <title>The sequence and de novo assembly of Takifugu bimaculatus genome using PacBio and Hi-C technologies.</title>
        <authorList>
            <person name="Xu P."/>
            <person name="Liu B."/>
            <person name="Zhou Z."/>
        </authorList>
    </citation>
    <scope>NUCLEOTIDE SEQUENCE [LARGE SCALE GENOMIC DNA]</scope>
    <source>
        <strain evidence="5">TB-2018</strain>
        <tissue evidence="5">Muscle</tissue>
    </source>
</reference>
<organism evidence="5 6">
    <name type="scientific">Takifugu bimaculatus</name>
    <dbReference type="NCBI Taxonomy" id="433685"/>
    <lineage>
        <taxon>Eukaryota</taxon>
        <taxon>Metazoa</taxon>
        <taxon>Chordata</taxon>
        <taxon>Craniata</taxon>
        <taxon>Vertebrata</taxon>
        <taxon>Euteleostomi</taxon>
        <taxon>Actinopterygii</taxon>
        <taxon>Neopterygii</taxon>
        <taxon>Teleostei</taxon>
        <taxon>Neoteleostei</taxon>
        <taxon>Acanthomorphata</taxon>
        <taxon>Eupercaria</taxon>
        <taxon>Tetraodontiformes</taxon>
        <taxon>Tetradontoidea</taxon>
        <taxon>Tetraodontidae</taxon>
        <taxon>Takifugu</taxon>
    </lineage>
</organism>
<evidence type="ECO:0000256" key="1">
    <source>
        <dbReference type="ARBA" id="ARBA00022679"/>
    </source>
</evidence>
<dbReference type="EMBL" id="SWLE01000017">
    <property type="protein sequence ID" value="TNM89836.1"/>
    <property type="molecule type" value="Genomic_DNA"/>
</dbReference>
<protein>
    <submittedName>
        <fullName evidence="5">Uncharacterized protein</fullName>
    </submittedName>
</protein>
<dbReference type="PANTHER" id="PTHR23359">
    <property type="entry name" value="NUCLEOTIDE KINASE"/>
    <property type="match status" value="1"/>
</dbReference>
<dbReference type="Proteomes" id="UP000516260">
    <property type="component" value="Chromosome 4"/>
</dbReference>
<evidence type="ECO:0000256" key="2">
    <source>
        <dbReference type="ARBA" id="ARBA00022741"/>
    </source>
</evidence>
<dbReference type="CDD" id="cd01428">
    <property type="entry name" value="ADK"/>
    <property type="match status" value="2"/>
</dbReference>
<dbReference type="GO" id="GO:0006139">
    <property type="term" value="P:nucleobase-containing compound metabolic process"/>
    <property type="evidence" value="ECO:0007669"/>
    <property type="project" value="InterPro"/>
</dbReference>
<dbReference type="SUPFAM" id="SSF47391">
    <property type="entry name" value="Dimerization-anchoring domain of cAMP-dependent PK regulatory subunit"/>
    <property type="match status" value="1"/>
</dbReference>
<dbReference type="Gene3D" id="3.40.50.300">
    <property type="entry name" value="P-loop containing nucleotide triphosphate hydrolases"/>
    <property type="match status" value="2"/>
</dbReference>
<comment type="similarity">
    <text evidence="4">Belongs to the adenylate kinase family.</text>
</comment>
<dbReference type="CDD" id="cd22979">
    <property type="entry name" value="DD_AK8"/>
    <property type="match status" value="1"/>
</dbReference>
<keyword evidence="2" id="KW-0547">Nucleotide-binding</keyword>
<dbReference type="PRINTS" id="PR00094">
    <property type="entry name" value="ADENYLTKNASE"/>
</dbReference>
<keyword evidence="1 4" id="KW-0808">Transferase</keyword>
<evidence type="ECO:0000313" key="6">
    <source>
        <dbReference type="Proteomes" id="UP000516260"/>
    </source>
</evidence>
<dbReference type="InterPro" id="IPR000850">
    <property type="entry name" value="Adenylat/UMP-CMP_kin"/>
</dbReference>
<comment type="caution">
    <text evidence="5">The sequence shown here is derived from an EMBL/GenBank/DDBJ whole genome shotgun (WGS) entry which is preliminary data.</text>
</comment>
<accession>A0A4Z2BE94</accession>
<name>A0A4Z2BE94_9TELE</name>
<dbReference type="GO" id="GO:0019205">
    <property type="term" value="F:nucleobase-containing compound kinase activity"/>
    <property type="evidence" value="ECO:0007669"/>
    <property type="project" value="InterPro"/>
</dbReference>
<dbReference type="PROSITE" id="PS51257">
    <property type="entry name" value="PROKAR_LIPOPROTEIN"/>
    <property type="match status" value="1"/>
</dbReference>
<proteinExistence type="inferred from homology"/>
<evidence type="ECO:0000256" key="4">
    <source>
        <dbReference type="RuleBase" id="RU003330"/>
    </source>
</evidence>
<dbReference type="SUPFAM" id="SSF52540">
    <property type="entry name" value="P-loop containing nucleoside triphosphate hydrolases"/>
    <property type="match status" value="2"/>
</dbReference>